<organism evidence="2 3">
    <name type="scientific">Saccharococcus caldoxylosilyticus</name>
    <dbReference type="NCBI Taxonomy" id="81408"/>
    <lineage>
        <taxon>Bacteria</taxon>
        <taxon>Bacillati</taxon>
        <taxon>Bacillota</taxon>
        <taxon>Bacilli</taxon>
        <taxon>Bacillales</taxon>
        <taxon>Anoxybacillaceae</taxon>
        <taxon>Saccharococcus</taxon>
    </lineage>
</organism>
<name>A0A150L5L9_9BACL</name>
<dbReference type="PATRIC" id="fig|81408.3.peg.1740"/>
<dbReference type="InterPro" id="IPR014957">
    <property type="entry name" value="IDEAL_dom"/>
</dbReference>
<dbReference type="InterPro" id="IPR027393">
    <property type="entry name" value="Virus_scaffolding_prot_C"/>
</dbReference>
<dbReference type="SMART" id="SM00914">
    <property type="entry name" value="IDEAL"/>
    <property type="match status" value="1"/>
</dbReference>
<dbReference type="eggNOG" id="COG5582">
    <property type="taxonomic scope" value="Bacteria"/>
</dbReference>
<evidence type="ECO:0000259" key="1">
    <source>
        <dbReference type="SMART" id="SM00914"/>
    </source>
</evidence>
<accession>A0A150L5L9</accession>
<dbReference type="Pfam" id="PF08858">
    <property type="entry name" value="IDEAL"/>
    <property type="match status" value="1"/>
</dbReference>
<proteinExistence type="predicted"/>
<evidence type="ECO:0000313" key="3">
    <source>
        <dbReference type="Proteomes" id="UP000075455"/>
    </source>
</evidence>
<dbReference type="EMBL" id="LQYS01000120">
    <property type="protein sequence ID" value="KYD07349.1"/>
    <property type="molecule type" value="Genomic_DNA"/>
</dbReference>
<dbReference type="Proteomes" id="UP000075455">
    <property type="component" value="Unassembled WGS sequence"/>
</dbReference>
<protein>
    <recommendedName>
        <fullName evidence="1">IDEAL domain-containing protein</fullName>
    </recommendedName>
</protein>
<comment type="caution">
    <text evidence="2">The sequence shown here is derived from an EMBL/GenBank/DDBJ whole genome shotgun (WGS) entry which is preliminary data.</text>
</comment>
<reference evidence="2 3" key="1">
    <citation type="submission" date="2016-01" db="EMBL/GenBank/DDBJ databases">
        <title>Draft Genome Sequences of Seven Thermophilic Sporeformers Isolated from Foods.</title>
        <authorList>
            <person name="Berendsen E.M."/>
            <person name="Wells-Bennik M.H."/>
            <person name="Krawcyk A.O."/>
            <person name="De Jong A."/>
            <person name="Holsappel S."/>
            <person name="Eijlander R.T."/>
            <person name="Kuipers O.P."/>
        </authorList>
    </citation>
    <scope>NUCLEOTIDE SEQUENCE [LARGE SCALE GENOMIC DNA]</scope>
    <source>
        <strain evidence="2 3">B4119</strain>
    </source>
</reference>
<dbReference type="STRING" id="81408.B4119_1261"/>
<sequence length="109" mass="12930">MAKNIYRNFLYFLIKNDDNIKKGIYRFPNREESHMYEKQYPHEGAILFNQTEEKSSYGPLAEKVLAQAIFQFQKQKLMEKIDEALIARNKALFLELSAQYNELLKKYGA</sequence>
<dbReference type="AlphaFoldDB" id="A0A150L5L9"/>
<dbReference type="Gene3D" id="4.10.810.10">
    <property type="entry name" value="Virus Scaffolding Protein, Chain A"/>
    <property type="match status" value="1"/>
</dbReference>
<gene>
    <name evidence="2" type="ORF">B4119_1261</name>
</gene>
<evidence type="ECO:0000313" key="2">
    <source>
        <dbReference type="EMBL" id="KYD07349.1"/>
    </source>
</evidence>
<feature type="domain" description="IDEAL" evidence="1">
    <location>
        <begin position="64"/>
        <end position="100"/>
    </location>
</feature>